<protein>
    <submittedName>
        <fullName evidence="1">Phage/plasmid-related protein</fullName>
    </submittedName>
</protein>
<dbReference type="AlphaFoldDB" id="V9ZAK0"/>
<dbReference type="NCBIfam" id="TIGR03299">
    <property type="entry name" value="LGT_TIGR03299"/>
    <property type="match status" value="1"/>
</dbReference>
<organism evidence="1">
    <name type="scientific">Streptomyces sp. F12</name>
    <dbReference type="NCBI Taxonomy" id="1436084"/>
    <lineage>
        <taxon>Bacteria</taxon>
        <taxon>Bacillati</taxon>
        <taxon>Actinomycetota</taxon>
        <taxon>Actinomycetes</taxon>
        <taxon>Kitasatosporales</taxon>
        <taxon>Streptomycetaceae</taxon>
        <taxon>Streptomyces</taxon>
    </lineage>
</organism>
<keyword evidence="1" id="KW-0614">Plasmid</keyword>
<dbReference type="EMBL" id="KF602051">
    <property type="protein sequence ID" value="AHE40461.1"/>
    <property type="molecule type" value="Genomic_DNA"/>
</dbReference>
<accession>V9ZAK0</accession>
<dbReference type="InterPro" id="IPR017686">
    <property type="entry name" value="Phg/plasmid-like_prot"/>
</dbReference>
<evidence type="ECO:0000313" key="1">
    <source>
        <dbReference type="EMBL" id="AHE40461.1"/>
    </source>
</evidence>
<geneLocation type="plasmid" evidence="1">
    <name>pFRL6</name>
</geneLocation>
<gene>
    <name evidence="1" type="ORF">pFRL6_374c</name>
</gene>
<dbReference type="InterPro" id="IPR026325">
    <property type="entry name" value="DUF932"/>
</dbReference>
<dbReference type="Pfam" id="PF06067">
    <property type="entry name" value="DUF932"/>
    <property type="match status" value="1"/>
</dbReference>
<reference evidence="1" key="1">
    <citation type="submission" date="2013-09" db="EMBL/GenBank/DDBJ databases">
        <title>Complete nucleotide sequence of Streptomyces linear plasmid pFRL6.</title>
        <authorList>
            <person name="Chen Z."/>
            <person name="Fang P."/>
            <person name="Qin Z."/>
        </authorList>
    </citation>
    <scope>NUCLEOTIDE SEQUENCE</scope>
    <source>
        <plasmid evidence="1">pFRL6</plasmid>
    </source>
</reference>
<name>V9ZAK0_9ACTN</name>
<sequence length="331" mass="36916">MHALETHADGTASFVSARLDAWHRLGTVTRNAMTAEEALDLAYLSGWNVRKVGGLHTYEMTKDGVTRLESPDEYFTVRTHPKTGVAERLGTVGAKYEVVQNEEHCELLNLLVDESGAHFETAGSLHGGKRVFVTMKMPKTIRIAGVDDVDLYLAGFNSHDGSSGFRFNVSPTRVVCGNTQRMAMANAVSHYTVRHTAGAKAKIAEARKALNMVWEYAEAYEREAERMLNTTAGLGQLEMVIDALWPLEPNPSTRTLNNHRLRKNTIVMLFEAAETQANIRGTWWAIVQAIYEYLEHFAPAKSEEARAHRILTSSDVKKKMQKAYEMFALAA</sequence>
<proteinExistence type="predicted"/>